<protein>
    <recommendedName>
        <fullName evidence="1">J domain-containing protein</fullName>
    </recommendedName>
</protein>
<dbReference type="SMART" id="SM00271">
    <property type="entry name" value="DnaJ"/>
    <property type="match status" value="1"/>
</dbReference>
<dbReference type="PROSITE" id="PS50076">
    <property type="entry name" value="DNAJ_2"/>
    <property type="match status" value="1"/>
</dbReference>
<proteinExistence type="predicted"/>
<feature type="domain" description="J" evidence="1">
    <location>
        <begin position="72"/>
        <end position="132"/>
    </location>
</feature>
<name>A0ABQ2LAS3_9PROT</name>
<accession>A0ABQ2LAS3</accession>
<dbReference type="SUPFAM" id="SSF46565">
    <property type="entry name" value="Chaperone J-domain"/>
    <property type="match status" value="1"/>
</dbReference>
<sequence length="132" mass="14775">MGADAVDRLRMAAPMWERETWPMGSRPSGLRGDEDLMDLHGIFAHTPGFGTNDTDGARRRPDGQRLSAKDLAALKVLGLDASATKQDIKTCYKRLVRRFHPDRHGGDRRYEASLSAVILAYKHLTREKTLAD</sequence>
<gene>
    <name evidence="2" type="ORF">GCM10007972_09620</name>
</gene>
<evidence type="ECO:0000259" key="1">
    <source>
        <dbReference type="PROSITE" id="PS50076"/>
    </source>
</evidence>
<dbReference type="PRINTS" id="PR00625">
    <property type="entry name" value="JDOMAIN"/>
</dbReference>
<dbReference type="CDD" id="cd06257">
    <property type="entry name" value="DnaJ"/>
    <property type="match status" value="1"/>
</dbReference>
<organism evidence="2 3">
    <name type="scientific">Iodidimonas muriae</name>
    <dbReference type="NCBI Taxonomy" id="261467"/>
    <lineage>
        <taxon>Bacteria</taxon>
        <taxon>Pseudomonadati</taxon>
        <taxon>Pseudomonadota</taxon>
        <taxon>Alphaproteobacteria</taxon>
        <taxon>Iodidimonadales</taxon>
        <taxon>Iodidimonadaceae</taxon>
        <taxon>Iodidimonas</taxon>
    </lineage>
</organism>
<comment type="caution">
    <text evidence="2">The sequence shown here is derived from an EMBL/GenBank/DDBJ whole genome shotgun (WGS) entry which is preliminary data.</text>
</comment>
<reference evidence="3" key="1">
    <citation type="journal article" date="2019" name="Int. J. Syst. Evol. Microbiol.">
        <title>The Global Catalogue of Microorganisms (GCM) 10K type strain sequencing project: providing services to taxonomists for standard genome sequencing and annotation.</title>
        <authorList>
            <consortium name="The Broad Institute Genomics Platform"/>
            <consortium name="The Broad Institute Genome Sequencing Center for Infectious Disease"/>
            <person name="Wu L."/>
            <person name="Ma J."/>
        </authorList>
    </citation>
    <scope>NUCLEOTIDE SEQUENCE [LARGE SCALE GENOMIC DNA]</scope>
    <source>
        <strain evidence="3">JCM 17843</strain>
    </source>
</reference>
<dbReference type="Gene3D" id="1.10.287.110">
    <property type="entry name" value="DnaJ domain"/>
    <property type="match status" value="1"/>
</dbReference>
<evidence type="ECO:0000313" key="3">
    <source>
        <dbReference type="Proteomes" id="UP000602381"/>
    </source>
</evidence>
<dbReference type="InterPro" id="IPR036869">
    <property type="entry name" value="J_dom_sf"/>
</dbReference>
<dbReference type="Proteomes" id="UP000602381">
    <property type="component" value="Unassembled WGS sequence"/>
</dbReference>
<keyword evidence="3" id="KW-1185">Reference proteome</keyword>
<dbReference type="EMBL" id="BMOV01000002">
    <property type="protein sequence ID" value="GGO08806.1"/>
    <property type="molecule type" value="Genomic_DNA"/>
</dbReference>
<dbReference type="InterPro" id="IPR001623">
    <property type="entry name" value="DnaJ_domain"/>
</dbReference>
<evidence type="ECO:0000313" key="2">
    <source>
        <dbReference type="EMBL" id="GGO08806.1"/>
    </source>
</evidence>
<dbReference type="Pfam" id="PF00226">
    <property type="entry name" value="DnaJ"/>
    <property type="match status" value="1"/>
</dbReference>